<dbReference type="PROSITE" id="PS01040">
    <property type="entry name" value="SBP_BACTERIAL_5"/>
    <property type="match status" value="1"/>
</dbReference>
<dbReference type="RefSeq" id="WP_038242053.1">
    <property type="nucleotide sequence ID" value="NZ_BNER01000001.1"/>
</dbReference>
<feature type="domain" description="Solute-binding protein family 5" evidence="10">
    <location>
        <begin position="94"/>
        <end position="486"/>
    </location>
</feature>
<dbReference type="PANTHER" id="PTHR30290:SF10">
    <property type="entry name" value="PERIPLASMIC OLIGOPEPTIDE-BINDING PROTEIN-RELATED"/>
    <property type="match status" value="1"/>
</dbReference>
<dbReference type="PANTHER" id="PTHR30290">
    <property type="entry name" value="PERIPLASMIC BINDING COMPONENT OF ABC TRANSPORTER"/>
    <property type="match status" value="1"/>
</dbReference>
<sequence length="567" mass="63513" precursor="true">MKKSQYFFIVAFFLIAAMVLSACSGGSDSSSSNEEGDNSSNSEDNNNSSSKQVFNMIETQEIPTGDPALATDAASFIVFGQTMEGLYVLNKDDKPIPAMADGEPEVSEDGTVYTFKLREDAKWSNGDPVTANDFVYAWQRAVNPDTGSQYAYMFSGIIENATEIMNGEKDPEELSVEAVDDSTLKLTLEQPVEYLKSLLAFGTYLPLNEKFVEEKGNDFGTNSDNMLANGPFELTEWNGSGLTWKYVKNENYWDNENVSLDEVNVQVSKEPSTAVNLFETDKVDRTAALSAEYARQYKDSEYAATFKEGSSWYLKFNQVRNGEETPLANKNIRKAIAMAYDKESFTETVLANGSVPTDGYVPTGLANNPETGEDFREESGSLISYDVEKAQEYWEKGLEELGVEELQLDYLSDDTENAKTTAEYFKNQLETNLEGLTVELTNVPFKVRLDTVTKQDYDIVMHGWGPDYLDPMTFLDLYVTDGGNNNTGYSSEKYDELINDAKVKYADDPVKRWEAMLEAEKLLVQEDTVVAPIYQRGRITLIKPHVKGLEEHLFGPDYTLKNVTIEK</sequence>
<dbReference type="eggNOG" id="COG4166">
    <property type="taxonomic scope" value="Bacteria"/>
</dbReference>
<dbReference type="InterPro" id="IPR000914">
    <property type="entry name" value="SBP_5_dom"/>
</dbReference>
<protein>
    <submittedName>
        <fullName evidence="11">Stage 0 sporulation protein KA</fullName>
    </submittedName>
</protein>
<dbReference type="GO" id="GO:1904680">
    <property type="term" value="F:peptide transmembrane transporter activity"/>
    <property type="evidence" value="ECO:0007669"/>
    <property type="project" value="TreeGrafter"/>
</dbReference>
<evidence type="ECO:0000256" key="5">
    <source>
        <dbReference type="ARBA" id="ARBA00022856"/>
    </source>
</evidence>
<dbReference type="OrthoDB" id="9801912at2"/>
<reference evidence="12" key="2">
    <citation type="submission" date="2014-05" db="EMBL/GenBank/DDBJ databases">
        <title>Draft genome sequence of Virgibacillus massiliensis Vm-5.</title>
        <authorList>
            <person name="Khelaifia S."/>
            <person name="Croce O."/>
            <person name="Lagier J.C."/>
            <person name="Raoult D."/>
        </authorList>
    </citation>
    <scope>NUCLEOTIDE SEQUENCE [LARGE SCALE GENOMIC DNA]</scope>
    <source>
        <strain evidence="12">Vm-5</strain>
    </source>
</reference>
<evidence type="ECO:0000256" key="3">
    <source>
        <dbReference type="ARBA" id="ARBA00022448"/>
    </source>
</evidence>
<dbReference type="GO" id="GO:0030288">
    <property type="term" value="C:outer membrane-bounded periplasmic space"/>
    <property type="evidence" value="ECO:0007669"/>
    <property type="project" value="UniProtKB-ARBA"/>
</dbReference>
<comment type="subcellular location">
    <subcellularLocation>
        <location evidence="1">Cell membrane</location>
        <topology evidence="1">Lipid-anchor</topology>
    </subcellularLocation>
</comment>
<dbReference type="Proteomes" id="UP000028875">
    <property type="component" value="Unassembled WGS sequence"/>
</dbReference>
<keyword evidence="4 9" id="KW-0732">Signal</keyword>
<evidence type="ECO:0000259" key="10">
    <source>
        <dbReference type="Pfam" id="PF00496"/>
    </source>
</evidence>
<proteinExistence type="inferred from homology"/>
<comment type="caution">
    <text evidence="11">The sequence shown here is derived from an EMBL/GenBank/DDBJ whole genome shotgun (WGS) entry which is preliminary data.</text>
</comment>
<evidence type="ECO:0000256" key="9">
    <source>
        <dbReference type="SAM" id="SignalP"/>
    </source>
</evidence>
<evidence type="ECO:0000256" key="2">
    <source>
        <dbReference type="ARBA" id="ARBA00005695"/>
    </source>
</evidence>
<gene>
    <name evidence="11" type="primary">oppA</name>
    <name evidence="11" type="ORF">BN990_00462</name>
</gene>
<feature type="signal peptide" evidence="9">
    <location>
        <begin position="1"/>
        <end position="22"/>
    </location>
</feature>
<evidence type="ECO:0000313" key="11">
    <source>
        <dbReference type="EMBL" id="CDQ38195.1"/>
    </source>
</evidence>
<dbReference type="GO" id="GO:0015833">
    <property type="term" value="P:peptide transport"/>
    <property type="evidence" value="ECO:0007669"/>
    <property type="project" value="UniProtKB-KW"/>
</dbReference>
<dbReference type="SUPFAM" id="SSF53850">
    <property type="entry name" value="Periplasmic binding protein-like II"/>
    <property type="match status" value="1"/>
</dbReference>
<dbReference type="PROSITE" id="PS51257">
    <property type="entry name" value="PROKAR_LIPOPROTEIN"/>
    <property type="match status" value="1"/>
</dbReference>
<dbReference type="FunFam" id="3.10.105.10:FF:000001">
    <property type="entry name" value="Oligopeptide ABC transporter, oligopeptide-binding protein"/>
    <property type="match status" value="1"/>
</dbReference>
<dbReference type="STRING" id="1462526.BN990_00462"/>
<feature type="region of interest" description="Disordered" evidence="8">
    <location>
        <begin position="26"/>
        <end position="49"/>
    </location>
</feature>
<keyword evidence="7" id="KW-0449">Lipoprotein</keyword>
<feature type="chain" id="PRO_5038937153" evidence="9">
    <location>
        <begin position="23"/>
        <end position="567"/>
    </location>
</feature>
<organism evidence="11 12">
    <name type="scientific">Virgibacillus massiliensis</name>
    <dbReference type="NCBI Taxonomy" id="1462526"/>
    <lineage>
        <taxon>Bacteria</taxon>
        <taxon>Bacillati</taxon>
        <taxon>Bacillota</taxon>
        <taxon>Bacilli</taxon>
        <taxon>Bacillales</taxon>
        <taxon>Bacillaceae</taxon>
        <taxon>Virgibacillus</taxon>
    </lineage>
</organism>
<evidence type="ECO:0000256" key="8">
    <source>
        <dbReference type="SAM" id="MobiDB-lite"/>
    </source>
</evidence>
<keyword evidence="5" id="KW-0571">Peptide transport</keyword>
<dbReference type="InterPro" id="IPR030678">
    <property type="entry name" value="Peptide/Ni-bd"/>
</dbReference>
<evidence type="ECO:0000256" key="6">
    <source>
        <dbReference type="ARBA" id="ARBA00023139"/>
    </source>
</evidence>
<dbReference type="EMBL" id="CCDP010000001">
    <property type="protein sequence ID" value="CDQ38195.1"/>
    <property type="molecule type" value="Genomic_DNA"/>
</dbReference>
<reference evidence="11 12" key="1">
    <citation type="submission" date="2014-03" db="EMBL/GenBank/DDBJ databases">
        <authorList>
            <person name="Urmite Genomes U."/>
        </authorList>
    </citation>
    <scope>NUCLEOTIDE SEQUENCE [LARGE SCALE GENOMIC DNA]</scope>
    <source>
        <strain evidence="11 12">Vm-5</strain>
    </source>
</reference>
<dbReference type="GO" id="GO:0043190">
    <property type="term" value="C:ATP-binding cassette (ABC) transporter complex"/>
    <property type="evidence" value="ECO:0007669"/>
    <property type="project" value="InterPro"/>
</dbReference>
<dbReference type="Gene3D" id="3.90.76.10">
    <property type="entry name" value="Dipeptide-binding Protein, Domain 1"/>
    <property type="match status" value="1"/>
</dbReference>
<dbReference type="AlphaFoldDB" id="A0A024Q7J0"/>
<keyword evidence="3" id="KW-0813">Transport</keyword>
<comment type="similarity">
    <text evidence="2">Belongs to the bacterial solute-binding protein 5 family.</text>
</comment>
<dbReference type="InterPro" id="IPR023765">
    <property type="entry name" value="SBP_5_CS"/>
</dbReference>
<evidence type="ECO:0000313" key="12">
    <source>
        <dbReference type="Proteomes" id="UP000028875"/>
    </source>
</evidence>
<accession>A0A024Q7J0</accession>
<keyword evidence="6" id="KW-0564">Palmitate</keyword>
<evidence type="ECO:0000256" key="4">
    <source>
        <dbReference type="ARBA" id="ARBA00022729"/>
    </source>
</evidence>
<dbReference type="FunFam" id="3.90.76.10:FF:000001">
    <property type="entry name" value="Oligopeptide ABC transporter substrate-binding protein"/>
    <property type="match status" value="1"/>
</dbReference>
<keyword evidence="12" id="KW-1185">Reference proteome</keyword>
<dbReference type="PIRSF" id="PIRSF002741">
    <property type="entry name" value="MppA"/>
    <property type="match status" value="1"/>
</dbReference>
<evidence type="ECO:0000256" key="7">
    <source>
        <dbReference type="ARBA" id="ARBA00023288"/>
    </source>
</evidence>
<dbReference type="Gene3D" id="3.40.190.10">
    <property type="entry name" value="Periplasmic binding protein-like II"/>
    <property type="match status" value="1"/>
</dbReference>
<dbReference type="InterPro" id="IPR039424">
    <property type="entry name" value="SBP_5"/>
</dbReference>
<dbReference type="CDD" id="cd08504">
    <property type="entry name" value="PBP2_OppA"/>
    <property type="match status" value="1"/>
</dbReference>
<dbReference type="Gene3D" id="3.10.105.10">
    <property type="entry name" value="Dipeptide-binding Protein, Domain 3"/>
    <property type="match status" value="1"/>
</dbReference>
<dbReference type="Pfam" id="PF00496">
    <property type="entry name" value="SBP_bac_5"/>
    <property type="match status" value="1"/>
</dbReference>
<keyword evidence="5" id="KW-0653">Protein transport</keyword>
<name>A0A024Q7J0_9BACI</name>
<evidence type="ECO:0000256" key="1">
    <source>
        <dbReference type="ARBA" id="ARBA00004193"/>
    </source>
</evidence>